<protein>
    <submittedName>
        <fullName evidence="2">Uncharacterized protein</fullName>
    </submittedName>
</protein>
<evidence type="ECO:0000313" key="3">
    <source>
        <dbReference type="Proteomes" id="UP000625711"/>
    </source>
</evidence>
<accession>A0A834HMH7</accession>
<dbReference type="EMBL" id="JAACXV010015404">
    <property type="protein sequence ID" value="KAF7264962.1"/>
    <property type="molecule type" value="Genomic_DNA"/>
</dbReference>
<evidence type="ECO:0000256" key="1">
    <source>
        <dbReference type="SAM" id="MobiDB-lite"/>
    </source>
</evidence>
<comment type="caution">
    <text evidence="2">The sequence shown here is derived from an EMBL/GenBank/DDBJ whole genome shotgun (WGS) entry which is preliminary data.</text>
</comment>
<proteinExistence type="predicted"/>
<evidence type="ECO:0000313" key="2">
    <source>
        <dbReference type="EMBL" id="KAF7264962.1"/>
    </source>
</evidence>
<feature type="region of interest" description="Disordered" evidence="1">
    <location>
        <begin position="1"/>
        <end position="20"/>
    </location>
</feature>
<name>A0A834HMH7_RHYFE</name>
<dbReference type="AlphaFoldDB" id="A0A834HMH7"/>
<sequence>MTIASDKLSNPAKKSGPESASRPIAIFNVSASQAALHIAYENIILRSDDAGGRDETGDRLLYHLRRLLAPSPSRNVNNINCFYLQTMQI</sequence>
<reference evidence="2" key="1">
    <citation type="submission" date="2020-08" db="EMBL/GenBank/DDBJ databases">
        <title>Genome sequencing and assembly of the red palm weevil Rhynchophorus ferrugineus.</title>
        <authorList>
            <person name="Dias G.B."/>
            <person name="Bergman C.M."/>
            <person name="Manee M."/>
        </authorList>
    </citation>
    <scope>NUCLEOTIDE SEQUENCE</scope>
    <source>
        <strain evidence="2">AA-2017</strain>
        <tissue evidence="2">Whole larva</tissue>
    </source>
</reference>
<organism evidence="2 3">
    <name type="scientific">Rhynchophorus ferrugineus</name>
    <name type="common">Red palm weevil</name>
    <name type="synonym">Curculio ferrugineus</name>
    <dbReference type="NCBI Taxonomy" id="354439"/>
    <lineage>
        <taxon>Eukaryota</taxon>
        <taxon>Metazoa</taxon>
        <taxon>Ecdysozoa</taxon>
        <taxon>Arthropoda</taxon>
        <taxon>Hexapoda</taxon>
        <taxon>Insecta</taxon>
        <taxon>Pterygota</taxon>
        <taxon>Neoptera</taxon>
        <taxon>Endopterygota</taxon>
        <taxon>Coleoptera</taxon>
        <taxon>Polyphaga</taxon>
        <taxon>Cucujiformia</taxon>
        <taxon>Curculionidae</taxon>
        <taxon>Dryophthorinae</taxon>
        <taxon>Rhynchophorus</taxon>
    </lineage>
</organism>
<keyword evidence="3" id="KW-1185">Reference proteome</keyword>
<gene>
    <name evidence="2" type="ORF">GWI33_021859</name>
</gene>
<dbReference type="Proteomes" id="UP000625711">
    <property type="component" value="Unassembled WGS sequence"/>
</dbReference>